<feature type="compositionally biased region" description="Polar residues" evidence="16">
    <location>
        <begin position="1642"/>
        <end position="1665"/>
    </location>
</feature>
<evidence type="ECO:0000256" key="1">
    <source>
        <dbReference type="ARBA" id="ARBA00004544"/>
    </source>
</evidence>
<evidence type="ECO:0000259" key="17">
    <source>
        <dbReference type="Pfam" id="PF09727"/>
    </source>
</evidence>
<keyword evidence="9 14" id="KW-0040">ANK repeat</keyword>
<dbReference type="InterPro" id="IPR036770">
    <property type="entry name" value="Ankyrin_rpt-contain_sf"/>
</dbReference>
<keyword evidence="6" id="KW-0597">Phosphoprotein</keyword>
<feature type="domain" description="Cortactin-binding protein-2 N-terminal" evidence="17">
    <location>
        <begin position="206"/>
        <end position="309"/>
    </location>
</feature>
<evidence type="ECO:0000256" key="9">
    <source>
        <dbReference type="ARBA" id="ARBA00023043"/>
    </source>
</evidence>
<evidence type="ECO:0000259" key="18">
    <source>
        <dbReference type="Pfam" id="PF25408"/>
    </source>
</evidence>
<dbReference type="Gene3D" id="1.25.40.20">
    <property type="entry name" value="Ankyrin repeat-containing domain"/>
    <property type="match status" value="1"/>
</dbReference>
<dbReference type="SMART" id="SM00248">
    <property type="entry name" value="ANK"/>
    <property type="match status" value="6"/>
</dbReference>
<sequence length="1860" mass="202161">MRVPPPPGRRRERCSFLSAPPERLQLDLTGQVSQAHHTGSSLSFPPPPSLSLLLPRQGREGRRRAVPARGPAPRRARGTPLSHHRGRAARRGVPLPPPPPDGGGRRGGGESGAAAGPAPGFARPGRLGAAAEGLSSPLPVGSVPAGRGLQRLGGGGGGCHKAPRRAPRRSRSSGKMATEGAGGEPGSGARDDSAAAAAKREFDVDNLSKPELRMLLSIMEGELEARDLVIEALRARRKEVFIQERYGRFNLSDPFLALQRDFEAGAGDKEKKPICMNPLSILEAVMAHCRKMQERMSAQLAAAENRQKKLEMEKSQLQNLELEHKKLSARLEEERGKNKHVVLMLVKECKQLSGRIVEEAQKLEEVMSKFEEEKKKASELEESLAAEKQRSTQMEAQMEKQLSEFDTEREQLRAKLHREEAHTSDLREERDRMIKMIEQLKKENDSKANLSLKNKDKNKDRSLVSVSVETEELSSRTIACQTDPVVTDSSTENTKKLPLTVSVKPSTVNPLVSGNTKTNVCANAALVKPVIDRQSSHNELVPPATPVPTHSQNRTEENGPSTGSSPDLPSSTSPFPNSTSLCTPSTPTVTTQNHSVTSSMHSLHSPSANATGHPGLNPRVQAARFRFQANANDQDQNGNTTQSPPSRDVSPTSRDNLVAKQVARNTVTQVLSRFTSPQSGPPSRPGTSHSMEVGTYPPVGRMNLKTPSVSRIDRGNPPPIPPKKPGLSQTPSPPHPQLKVLMDSSRSPNTSVKTDSKTVTSPLSSSPQGIRVINEEIISKSSPQLPPKPAIDLSVAPAGCAIPAIATSQVGAWPSHFPGLNQSACSENSFVIPTTIACSSSINPVSASSCRPCDSDSLLVTASGWSSSLTPLLTSGGPVPLGGRPTLLHQAAAQGNVTLLSMLLNEEGLDINYSCEDGYSALYSAATNGHTDCVRLLLTAEAQVDAADKNGFTPLCSAVAQGHVKCAELLIMYQADINHAAERGQTPLYLACKNGNNDCIKLLLKRGADRTVKTSDGWSPIHAAVDSGNVDSLKLLMYYGEPNNGNSLPDIEPNSDYFDLEKREDGCGSRGKPVISADLINHADKEGWTAAHIAASKGFKNCLEILCSHGGLEAERKDKCNRTLHDVATDDCKHLLENLNALNVPVRISVSGIEPAHCGTEEFDTENTICALNIRKQTSWDDFSKAVNQAVTNHFQAITSDGWRSLEDLSYNSAAESSIGLSASSILSVKLGNISWSTGQNFSQPPWDFLKKNRAEHITVFLFGPQEGCLNSVTYASMIHLQTLQNYLRLVEQYRNVIFHGPEGSLQDYIAYQIAACMKQKQVAAGSTCDIIKVEVDAGFSKEQLAELFISSACLVPVKQPPVSKTTIVILENLERASLSELLGDFLAPLENRSSENPCTIQRANGASGAFYFHENCFLLGTIAKCHLHGSDLLVQQHFRWVQLRWDGEPMRGLLQRFLRRKVINKFRGKVPPPCDPVCKIIDWILAVWHQLNSCLSRLGAPEALMGPKHFFSCPVVPGHGQATVKWMSKLWNAVIAPRVQEAILSRASVKRPSVPGQTIAKKNPSQGQQAVVKAALSILLNKAVLHGCPLPRTELDNYIADFKGGNFPLSMVSSYKNCGKKRGENASWRKVSTSPRKKSGHLSSQSWNKQETNTEGVKSKTMLQPNCKKRASLATKSSENDQLRTLNLEQRLSLGSDDEVDLVQELQSMCSSKSEPDISKIADSKDALLMFNNSQNNPVFSASGTNPSKTTKQKAFRDLGSSGDQPRHCLTVVNCILEDGTRPLSSSRTVESSNSKAKTELGGSRVKSFLPVPRSKITQPSQNTKKSSSSNTRQIEADNNTKREIWNLHKKEQIEKSNK</sequence>
<evidence type="ECO:0000256" key="8">
    <source>
        <dbReference type="ARBA" id="ARBA00023018"/>
    </source>
</evidence>
<dbReference type="InterPro" id="IPR057568">
    <property type="entry name" value="CortBP2_NAV1-like_AAA_lid"/>
</dbReference>
<dbReference type="PANTHER" id="PTHR23166">
    <property type="entry name" value="FILAMIN/GPBP-INTERACTING PROTEIN"/>
    <property type="match status" value="1"/>
</dbReference>
<dbReference type="GO" id="GO:0043197">
    <property type="term" value="C:dendritic spine"/>
    <property type="evidence" value="ECO:0007669"/>
    <property type="project" value="UniProtKB-SubCell"/>
</dbReference>
<feature type="compositionally biased region" description="Polar residues" evidence="16">
    <location>
        <begin position="1739"/>
        <end position="1751"/>
    </location>
</feature>
<feature type="compositionally biased region" description="Low complexity" evidence="16">
    <location>
        <begin position="1819"/>
        <end position="1832"/>
    </location>
</feature>
<feature type="repeat" description="ANK" evidence="14">
    <location>
        <begin position="1016"/>
        <end position="1040"/>
    </location>
</feature>
<feature type="region of interest" description="Disordered" evidence="16">
    <location>
        <begin position="1739"/>
        <end position="1764"/>
    </location>
</feature>
<keyword evidence="7" id="KW-0677">Repeat</keyword>
<evidence type="ECO:0000256" key="14">
    <source>
        <dbReference type="PROSITE-ProRule" id="PRU00023"/>
    </source>
</evidence>
<dbReference type="SUPFAM" id="SSF48403">
    <property type="entry name" value="Ankyrin repeat"/>
    <property type="match status" value="1"/>
</dbReference>
<evidence type="ECO:0000313" key="20">
    <source>
        <dbReference type="Proteomes" id="UP000016666"/>
    </source>
</evidence>
<feature type="repeat" description="ANK" evidence="14">
    <location>
        <begin position="950"/>
        <end position="982"/>
    </location>
</feature>
<feature type="compositionally biased region" description="Polar residues" evidence="16">
    <location>
        <begin position="667"/>
        <end position="678"/>
    </location>
</feature>
<dbReference type="Pfam" id="PF25408">
    <property type="entry name" value="AAA_lid_NAV1"/>
    <property type="match status" value="1"/>
</dbReference>
<dbReference type="PANTHER" id="PTHR23166:SF9">
    <property type="entry name" value="CTTNBP2 N-TERMINAL-LIKE PROTEIN"/>
    <property type="match status" value="1"/>
</dbReference>
<keyword evidence="11" id="KW-0966">Cell projection</keyword>
<feature type="compositionally biased region" description="Polar residues" evidence="16">
    <location>
        <begin position="548"/>
        <end position="568"/>
    </location>
</feature>
<evidence type="ECO:0000256" key="3">
    <source>
        <dbReference type="ARBA" id="ARBA00017042"/>
    </source>
</evidence>
<evidence type="ECO:0000256" key="16">
    <source>
        <dbReference type="SAM" id="MobiDB-lite"/>
    </source>
</evidence>
<dbReference type="GO" id="GO:0098978">
    <property type="term" value="C:glutamatergic synapse"/>
    <property type="evidence" value="ECO:0007669"/>
    <property type="project" value="Ensembl"/>
</dbReference>
<evidence type="ECO:0000256" key="7">
    <source>
        <dbReference type="ARBA" id="ARBA00022737"/>
    </source>
</evidence>
<evidence type="ECO:0000256" key="6">
    <source>
        <dbReference type="ARBA" id="ARBA00022553"/>
    </source>
</evidence>
<comment type="subcellular location">
    <subcellularLocation>
        <location evidence="2">Cell projection</location>
        <location evidence="2">Dendritic spine</location>
    </subcellularLocation>
    <subcellularLocation>
        <location evidence="1">Cytoplasm</location>
        <location evidence="1">Cell cortex</location>
    </subcellularLocation>
</comment>
<protein>
    <recommendedName>
        <fullName evidence="3">Cortactin-binding protein 2</fullName>
    </recommendedName>
</protein>
<feature type="region of interest" description="Disordered" evidence="16">
    <location>
        <begin position="26"/>
        <end position="197"/>
    </location>
</feature>
<evidence type="ECO:0000256" key="10">
    <source>
        <dbReference type="ARBA" id="ARBA00023054"/>
    </source>
</evidence>
<proteinExistence type="predicted"/>
<dbReference type="PROSITE" id="PS50088">
    <property type="entry name" value="ANK_REPEAT"/>
    <property type="match status" value="4"/>
</dbReference>
<keyword evidence="8" id="KW-0770">Synapse</keyword>
<evidence type="ECO:0000256" key="2">
    <source>
        <dbReference type="ARBA" id="ARBA00004552"/>
    </source>
</evidence>
<evidence type="ECO:0000256" key="15">
    <source>
        <dbReference type="SAM" id="Coils"/>
    </source>
</evidence>
<dbReference type="Pfam" id="PF00023">
    <property type="entry name" value="Ank"/>
    <property type="match status" value="2"/>
</dbReference>
<dbReference type="Pfam" id="PF12796">
    <property type="entry name" value="Ank_2"/>
    <property type="match status" value="1"/>
</dbReference>
<evidence type="ECO:0000313" key="19">
    <source>
        <dbReference type="Ensembl" id="ENSAPLP00000024860.1"/>
    </source>
</evidence>
<feature type="region of interest" description="Disordered" evidence="16">
    <location>
        <begin position="630"/>
        <end position="654"/>
    </location>
</feature>
<evidence type="ECO:0000256" key="13">
    <source>
        <dbReference type="ARBA" id="ARBA00044767"/>
    </source>
</evidence>
<feature type="compositionally biased region" description="Polar residues" evidence="16">
    <location>
        <begin position="28"/>
        <end position="39"/>
    </location>
</feature>
<keyword evidence="5" id="KW-0963">Cytoplasm</keyword>
<dbReference type="GeneTree" id="ENSGT00940000158293"/>
<reference evidence="19 20" key="1">
    <citation type="submission" date="2017-10" db="EMBL/GenBank/DDBJ databases">
        <title>A new Pekin duck reference genome.</title>
        <authorList>
            <person name="Hou Z.-C."/>
            <person name="Zhou Z.-K."/>
            <person name="Zhu F."/>
            <person name="Hou S.-S."/>
        </authorList>
    </citation>
    <scope>NUCLEOTIDE SEQUENCE [LARGE SCALE GENOMIC DNA]</scope>
</reference>
<feature type="compositionally biased region" description="Polar residues" evidence="16">
    <location>
        <begin position="643"/>
        <end position="654"/>
    </location>
</feature>
<feature type="compositionally biased region" description="Basic residues" evidence="16">
    <location>
        <begin position="61"/>
        <end position="90"/>
    </location>
</feature>
<accession>A0A493TGP7</accession>
<dbReference type="GO" id="GO:0051721">
    <property type="term" value="F:protein phosphatase 2A binding"/>
    <property type="evidence" value="ECO:0007669"/>
    <property type="project" value="TreeGrafter"/>
</dbReference>
<feature type="domain" description="CortBP2/NAV1-like AAA+ ATPase lid" evidence="18">
    <location>
        <begin position="1479"/>
        <end position="1548"/>
    </location>
</feature>
<dbReference type="Pfam" id="PF09727">
    <property type="entry name" value="CortBP2"/>
    <property type="match status" value="1"/>
</dbReference>
<dbReference type="PROSITE" id="PS50297">
    <property type="entry name" value="ANK_REP_REGION"/>
    <property type="match status" value="4"/>
</dbReference>
<keyword evidence="10 15" id="KW-0175">Coiled coil</keyword>
<organism evidence="19 20">
    <name type="scientific">Anas platyrhynchos platyrhynchos</name>
    <name type="common">Northern mallard</name>
    <dbReference type="NCBI Taxonomy" id="8840"/>
    <lineage>
        <taxon>Eukaryota</taxon>
        <taxon>Metazoa</taxon>
        <taxon>Chordata</taxon>
        <taxon>Craniata</taxon>
        <taxon>Vertebrata</taxon>
        <taxon>Euteleostomi</taxon>
        <taxon>Archelosauria</taxon>
        <taxon>Archosauria</taxon>
        <taxon>Dinosauria</taxon>
        <taxon>Saurischia</taxon>
        <taxon>Theropoda</taxon>
        <taxon>Coelurosauria</taxon>
        <taxon>Aves</taxon>
        <taxon>Neognathae</taxon>
        <taxon>Galloanserae</taxon>
        <taxon>Anseriformes</taxon>
        <taxon>Anatidae</taxon>
        <taxon>Anatinae</taxon>
        <taxon>Anas</taxon>
    </lineage>
</organism>
<comment type="subunit">
    <text evidence="13">Interacts with CTTN/cortactin SH3 domain. Interacts with STRN, STRN4/zinedin and MOB4/phocein; this interactions mediate the association with the STRIPAK core complex and may regulate dendritic spine distribution of the STRIPAK complex in hippocampal neurons. Activation of glutamate receptors weakens the interaction with STRN and STRN4.</text>
</comment>
<dbReference type="Proteomes" id="UP000016666">
    <property type="component" value="Chromosome 1"/>
</dbReference>
<dbReference type="InterPro" id="IPR019131">
    <property type="entry name" value="Cortactin-binding_p2_N"/>
</dbReference>
<dbReference type="GO" id="GO:0005938">
    <property type="term" value="C:cell cortex"/>
    <property type="evidence" value="ECO:0007669"/>
    <property type="project" value="UniProtKB-SubCell"/>
</dbReference>
<reference evidence="19" key="2">
    <citation type="submission" date="2025-08" db="UniProtKB">
        <authorList>
            <consortium name="Ensembl"/>
        </authorList>
    </citation>
    <scope>IDENTIFICATION</scope>
</reference>
<name>A0A493TGP7_ANAPP</name>
<gene>
    <name evidence="19" type="primary">CTTNBP2</name>
</gene>
<dbReference type="GO" id="GO:0098871">
    <property type="term" value="C:postsynaptic actin cytoskeleton"/>
    <property type="evidence" value="ECO:0007669"/>
    <property type="project" value="Ensembl"/>
</dbReference>
<feature type="compositionally biased region" description="Basic and acidic residues" evidence="16">
    <location>
        <begin position="1836"/>
        <end position="1860"/>
    </location>
</feature>
<feature type="compositionally biased region" description="Low complexity" evidence="16">
    <location>
        <begin position="112"/>
        <end position="131"/>
    </location>
</feature>
<comment type="function">
    <text evidence="12">Regulates the dendritic spine distribution of CTTN/cortactin in hippocampal neurons, and thus controls dendritic spinogenesis and dendritic spine maintenance. Associates with the striatin-interacting phosphatase and kinase (STRIPAK) core complex to regulate dendritic spine distribution of the STRIPAK complex in hippocampal neurons.</text>
</comment>
<evidence type="ECO:0000256" key="4">
    <source>
        <dbReference type="ARBA" id="ARBA00022481"/>
    </source>
</evidence>
<feature type="compositionally biased region" description="Low complexity" evidence="16">
    <location>
        <begin position="569"/>
        <end position="580"/>
    </location>
</feature>
<dbReference type="InterPro" id="IPR050719">
    <property type="entry name" value="Cortactin-Actin_Reg"/>
</dbReference>
<feature type="repeat" description="ANK" evidence="14">
    <location>
        <begin position="917"/>
        <end position="949"/>
    </location>
</feature>
<evidence type="ECO:0000256" key="5">
    <source>
        <dbReference type="ARBA" id="ARBA00022490"/>
    </source>
</evidence>
<feature type="compositionally biased region" description="Polar residues" evidence="16">
    <location>
        <begin position="1784"/>
        <end position="1797"/>
    </location>
</feature>
<keyword evidence="4" id="KW-0488">Methylation</keyword>
<feature type="compositionally biased region" description="Low complexity" evidence="16">
    <location>
        <begin position="630"/>
        <end position="642"/>
    </location>
</feature>
<feature type="repeat" description="ANK" evidence="14">
    <location>
        <begin position="983"/>
        <end position="1015"/>
    </location>
</feature>
<feature type="region of interest" description="Disordered" evidence="16">
    <location>
        <begin position="1620"/>
        <end position="1667"/>
    </location>
</feature>
<feature type="coiled-coil region" evidence="15">
    <location>
        <begin position="293"/>
        <end position="443"/>
    </location>
</feature>
<evidence type="ECO:0000256" key="12">
    <source>
        <dbReference type="ARBA" id="ARBA00044742"/>
    </source>
</evidence>
<reference evidence="19" key="3">
    <citation type="submission" date="2025-09" db="UniProtKB">
        <authorList>
            <consortium name="Ensembl"/>
        </authorList>
    </citation>
    <scope>IDENTIFICATION</scope>
</reference>
<feature type="region of interest" description="Disordered" evidence="16">
    <location>
        <begin position="533"/>
        <end position="617"/>
    </location>
</feature>
<feature type="region of interest" description="Disordered" evidence="16">
    <location>
        <begin position="667"/>
        <end position="768"/>
    </location>
</feature>
<feature type="region of interest" description="Disordered" evidence="16">
    <location>
        <begin position="1783"/>
        <end position="1860"/>
    </location>
</feature>
<evidence type="ECO:0000256" key="11">
    <source>
        <dbReference type="ARBA" id="ARBA00023273"/>
    </source>
</evidence>
<dbReference type="InterPro" id="IPR002110">
    <property type="entry name" value="Ankyrin_rpt"/>
</dbReference>
<feature type="compositionally biased region" description="Polar residues" evidence="16">
    <location>
        <begin position="581"/>
        <end position="610"/>
    </location>
</feature>
<keyword evidence="20" id="KW-1185">Reference proteome</keyword>
<feature type="compositionally biased region" description="Basic residues" evidence="16">
    <location>
        <begin position="161"/>
        <end position="172"/>
    </location>
</feature>
<dbReference type="Ensembl" id="ENSAPLT00000046269.1">
    <property type="protein sequence ID" value="ENSAPLP00000024860.1"/>
    <property type="gene ID" value="ENSAPLG00000010400.2"/>
</dbReference>
<feature type="compositionally biased region" description="Low complexity" evidence="16">
    <location>
        <begin position="750"/>
        <end position="761"/>
    </location>
</feature>
<dbReference type="GO" id="GO:0090443">
    <property type="term" value="C:FAR/SIN/STRIPAK complex"/>
    <property type="evidence" value="ECO:0007669"/>
    <property type="project" value="Ensembl"/>
</dbReference>